<dbReference type="InterPro" id="IPR031953">
    <property type="entry name" value="mRNA_decap_C"/>
</dbReference>
<feature type="compositionally biased region" description="Acidic residues" evidence="1">
    <location>
        <begin position="145"/>
        <end position="160"/>
    </location>
</feature>
<name>A0ABD2Q5U3_9PLAT</name>
<feature type="compositionally biased region" description="Low complexity" evidence="1">
    <location>
        <begin position="43"/>
        <end position="60"/>
    </location>
</feature>
<dbReference type="EMBL" id="JBJKFK010000861">
    <property type="protein sequence ID" value="KAL3314963.1"/>
    <property type="molecule type" value="Genomic_DNA"/>
</dbReference>
<keyword evidence="4" id="KW-1185">Reference proteome</keyword>
<evidence type="ECO:0000313" key="3">
    <source>
        <dbReference type="EMBL" id="KAL3314963.1"/>
    </source>
</evidence>
<dbReference type="Proteomes" id="UP001626550">
    <property type="component" value="Unassembled WGS sequence"/>
</dbReference>
<protein>
    <recommendedName>
        <fullName evidence="2">mRNA-decapping enzyme C-terminal domain-containing protein</fullName>
    </recommendedName>
</protein>
<feature type="region of interest" description="Disordered" evidence="1">
    <location>
        <begin position="37"/>
        <end position="60"/>
    </location>
</feature>
<dbReference type="Pfam" id="PF16741">
    <property type="entry name" value="mRNA_decap_C"/>
    <property type="match status" value="1"/>
</dbReference>
<gene>
    <name evidence="3" type="ORF">Ciccas_006408</name>
</gene>
<reference evidence="3 4" key="1">
    <citation type="submission" date="2024-11" db="EMBL/GenBank/DDBJ databases">
        <title>Adaptive evolution of stress response genes in parasites aligns with host niche diversity.</title>
        <authorList>
            <person name="Hahn C."/>
            <person name="Resl P."/>
        </authorList>
    </citation>
    <scope>NUCLEOTIDE SEQUENCE [LARGE SCALE GENOMIC DNA]</scope>
    <source>
        <strain evidence="3">EGGRZ-B1_66</strain>
        <tissue evidence="3">Body</tissue>
    </source>
</reference>
<evidence type="ECO:0000256" key="1">
    <source>
        <dbReference type="SAM" id="MobiDB-lite"/>
    </source>
</evidence>
<proteinExistence type="predicted"/>
<comment type="caution">
    <text evidence="3">The sequence shown here is derived from an EMBL/GenBank/DDBJ whole genome shotgun (WGS) entry which is preliminary data.</text>
</comment>
<sequence>MSNIFKIDCIIKLARDYAFGLELNLPVLNQDEVHSLKPVTHSPQPKKTTKAKTPQKAAQATNHISFNELERLILKNKSVKSNTENYSSGDEHLLNKNCSTPSKLPMTNVTANIKNWLAPHMFTDQLISNQSPISKCTMDSSMQVEVEDEDPGDLSDDEAEYSTRPEHDFQCPITPKQADPGHIITPAMLSSCSAGPKIKQEPEEAPPVSSVPIPNILNSLVKKKSMQNGNSAKTGLTKDQLKLALVNLLETDDEFLEKIHTSYLQVLSTKLR</sequence>
<feature type="region of interest" description="Disordered" evidence="1">
    <location>
        <begin position="142"/>
        <end position="172"/>
    </location>
</feature>
<evidence type="ECO:0000313" key="4">
    <source>
        <dbReference type="Proteomes" id="UP001626550"/>
    </source>
</evidence>
<feature type="domain" description="mRNA-decapping enzyme C-terminal" evidence="2">
    <location>
        <begin position="235"/>
        <end position="271"/>
    </location>
</feature>
<evidence type="ECO:0000259" key="2">
    <source>
        <dbReference type="Pfam" id="PF16741"/>
    </source>
</evidence>
<dbReference type="Gene3D" id="6.10.140.2030">
    <property type="match status" value="1"/>
</dbReference>
<dbReference type="AlphaFoldDB" id="A0ABD2Q5U3"/>
<accession>A0ABD2Q5U3</accession>
<organism evidence="3 4">
    <name type="scientific">Cichlidogyrus casuarinus</name>
    <dbReference type="NCBI Taxonomy" id="1844966"/>
    <lineage>
        <taxon>Eukaryota</taxon>
        <taxon>Metazoa</taxon>
        <taxon>Spiralia</taxon>
        <taxon>Lophotrochozoa</taxon>
        <taxon>Platyhelminthes</taxon>
        <taxon>Monogenea</taxon>
        <taxon>Monopisthocotylea</taxon>
        <taxon>Dactylogyridea</taxon>
        <taxon>Ancyrocephalidae</taxon>
        <taxon>Cichlidogyrus</taxon>
    </lineage>
</organism>